<accession>A0A4Z0F6B3</accession>
<feature type="binding site" evidence="7">
    <location>
        <position position="82"/>
    </location>
    <ligand>
        <name>S-adenosyl-L-methionine</name>
        <dbReference type="ChEBI" id="CHEBI:59789"/>
    </ligand>
</feature>
<evidence type="ECO:0000256" key="3">
    <source>
        <dbReference type="ARBA" id="ARBA00022603"/>
    </source>
</evidence>
<keyword evidence="3 7" id="KW-0489">Methyltransferase</keyword>
<dbReference type="Pfam" id="PF02390">
    <property type="entry name" value="Methyltransf_4"/>
    <property type="match status" value="1"/>
</dbReference>
<dbReference type="EMBL" id="SRIO01000015">
    <property type="protein sequence ID" value="TFZ81779.1"/>
    <property type="molecule type" value="Genomic_DNA"/>
</dbReference>
<organism evidence="8 9">
    <name type="scientific">Candidatus Macondimonas diazotrophica</name>
    <dbReference type="NCBI Taxonomy" id="2305248"/>
    <lineage>
        <taxon>Bacteria</taxon>
        <taxon>Pseudomonadati</taxon>
        <taxon>Pseudomonadota</taxon>
        <taxon>Gammaproteobacteria</taxon>
        <taxon>Chromatiales</taxon>
        <taxon>Ectothiorhodospiraceae</taxon>
        <taxon>Candidatus Macondimonas</taxon>
    </lineage>
</organism>
<dbReference type="RefSeq" id="WP_135282417.1">
    <property type="nucleotide sequence ID" value="NZ_SRIO01000015.1"/>
</dbReference>
<gene>
    <name evidence="7 8" type="primary">trmB</name>
    <name evidence="8" type="ORF">E4680_10745</name>
</gene>
<dbReference type="PANTHER" id="PTHR23417:SF14">
    <property type="entry name" value="PENTACOTRIPEPTIDE-REPEAT REGION OF PRORP DOMAIN-CONTAINING PROTEIN"/>
    <property type="match status" value="1"/>
</dbReference>
<keyword evidence="6 7" id="KW-0819">tRNA processing</keyword>
<protein>
    <recommendedName>
        <fullName evidence="7">tRNA (guanine-N(7)-)-methyltransferase</fullName>
        <ecNumber evidence="7">2.1.1.33</ecNumber>
    </recommendedName>
    <alternativeName>
        <fullName evidence="7">tRNA (guanine(46)-N(7))-methyltransferase</fullName>
    </alternativeName>
    <alternativeName>
        <fullName evidence="7">tRNA(m7G46)-methyltransferase</fullName>
    </alternativeName>
</protein>
<proteinExistence type="inferred from homology"/>
<evidence type="ECO:0000256" key="1">
    <source>
        <dbReference type="ARBA" id="ARBA00000142"/>
    </source>
</evidence>
<sequence length="239" mass="26996">MPSTLRPVRSFVRRQGRMTPAQERAFTTLMDCYAVPAQPETVDLPELFGRVAPTLLEIGFGTGEALVEFARTHPDWNALGIEVHQPGVGRLLNAVDKEGLAHVRVHAEDAVPFLSNRLRPSQLDRIHVFFPDPWPKKRHHKRRLIQPDFIALLSRHLKPGGVLHLATDWEEYAYQMAEVLGNRPELNSASQEAFIPRPPERPLTRFEQRGQRLGHGVWDLCCTRASDENAADVPRSAEG</sequence>
<name>A0A4Z0F6B3_9GAMM</name>
<dbReference type="CDD" id="cd02440">
    <property type="entry name" value="AdoMet_MTases"/>
    <property type="match status" value="1"/>
</dbReference>
<dbReference type="GO" id="GO:0008176">
    <property type="term" value="F:tRNA (guanine(46)-N7)-methyltransferase activity"/>
    <property type="evidence" value="ECO:0007669"/>
    <property type="project" value="UniProtKB-UniRule"/>
</dbReference>
<dbReference type="AlphaFoldDB" id="A0A4Z0F6B3"/>
<feature type="binding site" evidence="7">
    <location>
        <position position="132"/>
    </location>
    <ligand>
        <name>S-adenosyl-L-methionine</name>
        <dbReference type="ChEBI" id="CHEBI:59789"/>
    </ligand>
</feature>
<keyword evidence="5 7" id="KW-0949">S-adenosyl-L-methionine</keyword>
<evidence type="ECO:0000256" key="4">
    <source>
        <dbReference type="ARBA" id="ARBA00022679"/>
    </source>
</evidence>
<keyword evidence="9" id="KW-1185">Reference proteome</keyword>
<dbReference type="UniPathway" id="UPA00989"/>
<dbReference type="Gene3D" id="3.40.50.150">
    <property type="entry name" value="Vaccinia Virus protein VP39"/>
    <property type="match status" value="1"/>
</dbReference>
<dbReference type="Proteomes" id="UP000297890">
    <property type="component" value="Unassembled WGS sequence"/>
</dbReference>
<dbReference type="InterPro" id="IPR003358">
    <property type="entry name" value="tRNA_(Gua-N-7)_MeTrfase_Trmb"/>
</dbReference>
<keyword evidence="4 7" id="KW-0808">Transferase</keyword>
<evidence type="ECO:0000256" key="6">
    <source>
        <dbReference type="ARBA" id="ARBA00022694"/>
    </source>
</evidence>
<dbReference type="HAMAP" id="MF_01057">
    <property type="entry name" value="tRNA_methyltr_TrmB"/>
    <property type="match status" value="1"/>
</dbReference>
<dbReference type="GO" id="GO:0043527">
    <property type="term" value="C:tRNA methyltransferase complex"/>
    <property type="evidence" value="ECO:0007669"/>
    <property type="project" value="TreeGrafter"/>
</dbReference>
<dbReference type="NCBIfam" id="TIGR00091">
    <property type="entry name" value="tRNA (guanosine(46)-N7)-methyltransferase TrmB"/>
    <property type="match status" value="1"/>
</dbReference>
<feature type="binding site" evidence="7">
    <location>
        <position position="168"/>
    </location>
    <ligand>
        <name>substrate</name>
    </ligand>
</feature>
<comment type="pathway">
    <text evidence="7">tRNA modification; N(7)-methylguanine-tRNA biosynthesis.</text>
</comment>
<comment type="similarity">
    <text evidence="7">Belongs to the class I-like SAM-binding methyltransferase superfamily. TrmB family.</text>
</comment>
<evidence type="ECO:0000256" key="7">
    <source>
        <dbReference type="HAMAP-Rule" id="MF_01057"/>
    </source>
</evidence>
<dbReference type="PANTHER" id="PTHR23417">
    <property type="entry name" value="3-DEOXY-D-MANNO-OCTULOSONIC-ACID TRANSFERASE/TRNA GUANINE-N 7 - -METHYLTRANSFERASE"/>
    <property type="match status" value="1"/>
</dbReference>
<feature type="binding site" evidence="7">
    <location>
        <begin position="204"/>
        <end position="207"/>
    </location>
    <ligand>
        <name>substrate</name>
    </ligand>
</feature>
<comment type="function">
    <text evidence="2 7">Catalyzes the formation of N(7)-methylguanine at position 46 (m7G46) in tRNA.</text>
</comment>
<dbReference type="OrthoDB" id="9802090at2"/>
<evidence type="ECO:0000256" key="2">
    <source>
        <dbReference type="ARBA" id="ARBA00003015"/>
    </source>
</evidence>
<dbReference type="InterPro" id="IPR029063">
    <property type="entry name" value="SAM-dependent_MTases_sf"/>
</dbReference>
<dbReference type="EC" id="2.1.1.33" evidence="7"/>
<feature type="binding site" evidence="7">
    <location>
        <position position="109"/>
    </location>
    <ligand>
        <name>S-adenosyl-L-methionine</name>
        <dbReference type="ChEBI" id="CHEBI:59789"/>
    </ligand>
</feature>
<evidence type="ECO:0000256" key="5">
    <source>
        <dbReference type="ARBA" id="ARBA00022691"/>
    </source>
</evidence>
<comment type="caution">
    <text evidence="7">Lacks conserved residue(s) required for the propagation of feature annotation.</text>
</comment>
<dbReference type="InterPro" id="IPR055361">
    <property type="entry name" value="tRNA_methyltr_TrmB_bact"/>
</dbReference>
<evidence type="ECO:0000313" key="9">
    <source>
        <dbReference type="Proteomes" id="UP000297890"/>
    </source>
</evidence>
<reference evidence="8 9" key="1">
    <citation type="journal article" date="2019" name="ISME J.">
        <title>Candidatus Macondimonas diazotrophica, a novel gammaproteobacterial genus dominating crude-oil-contaminated coastal sediments.</title>
        <authorList>
            <person name="Karthikeyan S."/>
            <person name="Konstantinidis K."/>
        </authorList>
    </citation>
    <scope>NUCLEOTIDE SEQUENCE [LARGE SCALE GENOMIC DNA]</scope>
    <source>
        <strain evidence="8 9">KTK01</strain>
    </source>
</reference>
<evidence type="ECO:0000313" key="8">
    <source>
        <dbReference type="EMBL" id="TFZ81779.1"/>
    </source>
</evidence>
<comment type="caution">
    <text evidence="8">The sequence shown here is derived from an EMBL/GenBank/DDBJ whole genome shotgun (WGS) entry which is preliminary data.</text>
</comment>
<feature type="binding site" evidence="7">
    <location>
        <position position="136"/>
    </location>
    <ligand>
        <name>substrate</name>
    </ligand>
</feature>
<feature type="binding site" evidence="7">
    <location>
        <position position="57"/>
    </location>
    <ligand>
        <name>S-adenosyl-L-methionine</name>
        <dbReference type="ChEBI" id="CHEBI:59789"/>
    </ligand>
</feature>
<comment type="catalytic activity">
    <reaction evidence="1 7">
        <text>guanosine(46) in tRNA + S-adenosyl-L-methionine = N(7)-methylguanosine(46) in tRNA + S-adenosyl-L-homocysteine</text>
        <dbReference type="Rhea" id="RHEA:42708"/>
        <dbReference type="Rhea" id="RHEA-COMP:10188"/>
        <dbReference type="Rhea" id="RHEA-COMP:10189"/>
        <dbReference type="ChEBI" id="CHEBI:57856"/>
        <dbReference type="ChEBI" id="CHEBI:59789"/>
        <dbReference type="ChEBI" id="CHEBI:74269"/>
        <dbReference type="ChEBI" id="CHEBI:74480"/>
        <dbReference type="EC" id="2.1.1.33"/>
    </reaction>
</comment>
<dbReference type="PROSITE" id="PS51625">
    <property type="entry name" value="SAM_MT_TRMB"/>
    <property type="match status" value="1"/>
</dbReference>
<dbReference type="SUPFAM" id="SSF53335">
    <property type="entry name" value="S-adenosyl-L-methionine-dependent methyltransferases"/>
    <property type="match status" value="1"/>
</dbReference>